<evidence type="ECO:0000313" key="1">
    <source>
        <dbReference type="EMBL" id="APO76107.1"/>
    </source>
</evidence>
<reference evidence="1 2" key="1">
    <citation type="submission" date="2016-09" db="EMBL/GenBank/DDBJ databases">
        <title>The complete genome sequences of Rhizobium gallicum, symbiovars gallicum and phaseoli, symbionts associated to common bean (Phaseolus vulgaris).</title>
        <authorList>
            <person name="Bustos P."/>
            <person name="Santamaria R.I."/>
            <person name="Perez-Carrascal O.M."/>
            <person name="Juarez S."/>
            <person name="Lozano L."/>
            <person name="Martinez-Flores I."/>
            <person name="Martinez-Romero E."/>
            <person name="Cevallos M."/>
            <person name="Romero D."/>
            <person name="Davila G."/>
            <person name="Gonzalez V."/>
        </authorList>
    </citation>
    <scope>NUCLEOTIDE SEQUENCE [LARGE SCALE GENOMIC DNA]</scope>
    <source>
        <strain evidence="1 2">8C-3</strain>
    </source>
</reference>
<evidence type="ECO:0000313" key="2">
    <source>
        <dbReference type="Proteomes" id="UP000185109"/>
    </source>
</evidence>
<protein>
    <submittedName>
        <fullName evidence="1">Phage virion morphogenesis family protein</fullName>
    </submittedName>
</protein>
<dbReference type="EMBL" id="CP017241">
    <property type="protein sequence ID" value="APO76107.1"/>
    <property type="molecule type" value="Genomic_DNA"/>
</dbReference>
<sequence>MNGISITVDATDLDGILKKLRPLFDFDGNELMSAIGALGESQTRRRLTDEKTAPDGTPWAPNIEGTSILTKTGEHLLGSIAWTASADEAEWGAAWEYAHVHQDGMTIVPKNGELLVFTIAGQTVKAKKVEIPARPFIGMSSSNAEEMMDVITDAFGFLQ</sequence>
<dbReference type="Proteomes" id="UP000185109">
    <property type="component" value="Chromosome"/>
</dbReference>
<gene>
    <name evidence="1" type="ORF">AM571_CH03313</name>
</gene>
<name>A0A1L5P7D2_RHIET</name>
<dbReference type="InterPro" id="IPR006522">
    <property type="entry name" value="Phage_virion_morphogenesis"/>
</dbReference>
<dbReference type="Pfam" id="PF05069">
    <property type="entry name" value="Phage_tail_S"/>
    <property type="match status" value="1"/>
</dbReference>
<dbReference type="RefSeq" id="WP_074062346.1">
    <property type="nucleotide sequence ID" value="NZ_CP017241.1"/>
</dbReference>
<proteinExistence type="predicted"/>
<dbReference type="AlphaFoldDB" id="A0A1L5P7D2"/>
<organism evidence="1 2">
    <name type="scientific">Rhizobium etli 8C-3</name>
    <dbReference type="NCBI Taxonomy" id="538025"/>
    <lineage>
        <taxon>Bacteria</taxon>
        <taxon>Pseudomonadati</taxon>
        <taxon>Pseudomonadota</taxon>
        <taxon>Alphaproteobacteria</taxon>
        <taxon>Hyphomicrobiales</taxon>
        <taxon>Rhizobiaceae</taxon>
        <taxon>Rhizobium/Agrobacterium group</taxon>
        <taxon>Rhizobium</taxon>
    </lineage>
</organism>
<accession>A0A1L5P7D2</accession>